<dbReference type="STRING" id="182217.HCW_08020"/>
<accession>I0EPJ2</accession>
<reference evidence="2" key="1">
    <citation type="submission" date="2012-04" db="EMBL/GenBank/DDBJ databases">
        <title>Complete genome sequence of Helicobacter cetorum strain MIT 00-7128.</title>
        <authorList>
            <person name="Kersulyte D."/>
            <person name="Berg D.E."/>
        </authorList>
    </citation>
    <scope>NUCLEOTIDE SEQUENCE [LARGE SCALE GENOMIC DNA]</scope>
    <source>
        <strain evidence="2">MIT 00-7128</strain>
    </source>
</reference>
<keyword evidence="2" id="KW-1185">Reference proteome</keyword>
<gene>
    <name evidence="1" type="ordered locus">HCW_08020</name>
</gene>
<proteinExistence type="predicted"/>
<name>I0EPJ2_HELC0</name>
<dbReference type="KEGG" id="hce:HCW_08020"/>
<dbReference type="HOGENOM" id="CLU_1303466_0_0_7"/>
<dbReference type="AlphaFoldDB" id="I0EPJ2"/>
<dbReference type="EMBL" id="CP003479">
    <property type="protein sequence ID" value="AFI04861.1"/>
    <property type="molecule type" value="Genomic_DNA"/>
</dbReference>
<organism evidence="1 2">
    <name type="scientific">Helicobacter cetorum (strain ATCC BAA-429 / MIT 00-7128)</name>
    <dbReference type="NCBI Taxonomy" id="182217"/>
    <lineage>
        <taxon>Bacteria</taxon>
        <taxon>Pseudomonadati</taxon>
        <taxon>Campylobacterota</taxon>
        <taxon>Epsilonproteobacteria</taxon>
        <taxon>Campylobacterales</taxon>
        <taxon>Helicobacteraceae</taxon>
        <taxon>Helicobacter</taxon>
    </lineage>
</organism>
<evidence type="ECO:0000313" key="1">
    <source>
        <dbReference type="EMBL" id="AFI04861.1"/>
    </source>
</evidence>
<protein>
    <submittedName>
        <fullName evidence="1">Uncharacterized protein</fullName>
    </submittedName>
</protein>
<dbReference type="Proteomes" id="UP000005010">
    <property type="component" value="Chromosome"/>
</dbReference>
<evidence type="ECO:0000313" key="2">
    <source>
        <dbReference type="Proteomes" id="UP000005010"/>
    </source>
</evidence>
<sequence length="211" mass="25374">MYWYKEERKDLLSNVSIVEVNDTLEFIPKIGSPLEKNILQKISDNNQKSLLDLLKKDKNKANLFLSSRATFWIKCFRKNKESNEYAHYYTNEPDFIFCLFNSSLFFWYWSVVSDGWHITNKELKYFTINKIEFTPIFKNLANELERKLEKTKKFIGTKQTQYEYKHKECKKIIDKIDDNLANIYKLNDKEISYIKNFAYNYRMSKGAVCNH</sequence>
<dbReference type="RefSeq" id="WP_014661728.1">
    <property type="nucleotide sequence ID" value="NC_017737.1"/>
</dbReference>
<dbReference type="eggNOG" id="COG0827">
    <property type="taxonomic scope" value="Bacteria"/>
</dbReference>
<dbReference type="PATRIC" id="fig|182217.3.peg.1701"/>